<name>A0A5B7CXJ2_PORTR</name>
<reference evidence="2 3" key="1">
    <citation type="submission" date="2019-05" db="EMBL/GenBank/DDBJ databases">
        <title>Another draft genome of Portunus trituberculatus and its Hox gene families provides insights of decapod evolution.</title>
        <authorList>
            <person name="Jeong J.-H."/>
            <person name="Song I."/>
            <person name="Kim S."/>
            <person name="Choi T."/>
            <person name="Kim D."/>
            <person name="Ryu S."/>
            <person name="Kim W."/>
        </authorList>
    </citation>
    <scope>NUCLEOTIDE SEQUENCE [LARGE SCALE GENOMIC DNA]</scope>
    <source>
        <tissue evidence="2">Muscle</tissue>
    </source>
</reference>
<dbReference type="AlphaFoldDB" id="A0A5B7CXJ2"/>
<accession>A0A5B7CXJ2</accession>
<feature type="compositionally biased region" description="Basic and acidic residues" evidence="1">
    <location>
        <begin position="7"/>
        <end position="24"/>
    </location>
</feature>
<feature type="region of interest" description="Disordered" evidence="1">
    <location>
        <begin position="1"/>
        <end position="24"/>
    </location>
</feature>
<proteinExistence type="predicted"/>
<evidence type="ECO:0000256" key="1">
    <source>
        <dbReference type="SAM" id="MobiDB-lite"/>
    </source>
</evidence>
<gene>
    <name evidence="2" type="ORF">E2C01_006509</name>
</gene>
<evidence type="ECO:0000313" key="3">
    <source>
        <dbReference type="Proteomes" id="UP000324222"/>
    </source>
</evidence>
<organism evidence="2 3">
    <name type="scientific">Portunus trituberculatus</name>
    <name type="common">Swimming crab</name>
    <name type="synonym">Neptunus trituberculatus</name>
    <dbReference type="NCBI Taxonomy" id="210409"/>
    <lineage>
        <taxon>Eukaryota</taxon>
        <taxon>Metazoa</taxon>
        <taxon>Ecdysozoa</taxon>
        <taxon>Arthropoda</taxon>
        <taxon>Crustacea</taxon>
        <taxon>Multicrustacea</taxon>
        <taxon>Malacostraca</taxon>
        <taxon>Eumalacostraca</taxon>
        <taxon>Eucarida</taxon>
        <taxon>Decapoda</taxon>
        <taxon>Pleocyemata</taxon>
        <taxon>Brachyura</taxon>
        <taxon>Eubrachyura</taxon>
        <taxon>Portunoidea</taxon>
        <taxon>Portunidae</taxon>
        <taxon>Portuninae</taxon>
        <taxon>Portunus</taxon>
    </lineage>
</organism>
<protein>
    <submittedName>
        <fullName evidence="2">Uncharacterized protein</fullName>
    </submittedName>
</protein>
<dbReference type="EMBL" id="VSRR010000304">
    <property type="protein sequence ID" value="MPC13765.1"/>
    <property type="molecule type" value="Genomic_DNA"/>
</dbReference>
<comment type="caution">
    <text evidence="2">The sequence shown here is derived from an EMBL/GenBank/DDBJ whole genome shotgun (WGS) entry which is preliminary data.</text>
</comment>
<keyword evidence="3" id="KW-1185">Reference proteome</keyword>
<sequence>MLSPSPDRLEDPRHNVYSEAKGHCDRPIRKSAQYSILQHGISNLLLNSRRQAVNTYRYLTVQAG</sequence>
<dbReference type="Proteomes" id="UP000324222">
    <property type="component" value="Unassembled WGS sequence"/>
</dbReference>
<evidence type="ECO:0000313" key="2">
    <source>
        <dbReference type="EMBL" id="MPC13765.1"/>
    </source>
</evidence>